<organism evidence="3 5">
    <name type="scientific">Bacteroides faecis</name>
    <dbReference type="NCBI Taxonomy" id="674529"/>
    <lineage>
        <taxon>Bacteria</taxon>
        <taxon>Pseudomonadati</taxon>
        <taxon>Bacteroidota</taxon>
        <taxon>Bacteroidia</taxon>
        <taxon>Bacteroidales</taxon>
        <taxon>Bacteroidaceae</taxon>
        <taxon>Bacteroides</taxon>
    </lineage>
</organism>
<dbReference type="GO" id="GO:0009418">
    <property type="term" value="C:pilus shaft"/>
    <property type="evidence" value="ECO:0007669"/>
    <property type="project" value="InterPro"/>
</dbReference>
<name>A0A174RCK0_9BACE</name>
<dbReference type="Proteomes" id="UP000095606">
    <property type="component" value="Unassembled WGS sequence"/>
</dbReference>
<protein>
    <submittedName>
        <fullName evidence="4">Mfa1 family fimbria major subunit</fullName>
    </submittedName>
    <submittedName>
        <fullName evidence="3">Putative lipoprotein</fullName>
    </submittedName>
</protein>
<keyword evidence="3" id="KW-0449">Lipoprotein</keyword>
<dbReference type="InterPro" id="IPR047786">
    <property type="entry name" value="Mfa1_fim"/>
</dbReference>
<keyword evidence="1" id="KW-0732">Signal</keyword>
<accession>A0A642MWA2</accession>
<gene>
    <name evidence="3" type="ORF">ERS852461_03430</name>
    <name evidence="4" type="ORF">NXY30_11065</name>
</gene>
<feature type="domain" description="Minor fimbrium subunit Mfa1 C-terminal" evidence="2">
    <location>
        <begin position="377"/>
        <end position="447"/>
    </location>
</feature>
<proteinExistence type="predicted"/>
<sequence>MKVKNLLLAGLAVAAMTACSNNDIDEIVDNGVQTPTEEASMKLYFNFANQTRANGDDSGDKVDGEEVEWNVSQSSITVVLQYANGGKKLVYDNLTPVTETADGSKKYTTTPFIVDAGNDVTVYAFINPNNLNIDANVDPATLTLTNALTLPSTGLDYLIGSQDVAGIATPNKFMMSGKTVVNITAGSTTNKAEISVDRVAAKLDEKTQKAPFTIDAKGVTYTDKDNKPAAVKIQLLSHSYSNLSNNTFALNETREKSYFNNETGATNYLQAYSEQGSYPLDTYYKWLTKKADANNEITYCLENYGNGNPTKVHYKGQVYIGENAIESDFYIRTVQNPEAYYIFKDLAEMKAYYNDAAINAITAETSREDLANLGIKKYDGGICYYEATINTFVPDKAASILRNNWYKLNVSKIKEIGTPTPALDPEDKTTKLVVETTINPWTIQVNDFEL</sequence>
<dbReference type="AlphaFoldDB" id="A0A174RCK0"/>
<evidence type="ECO:0000313" key="5">
    <source>
        <dbReference type="Proteomes" id="UP000095606"/>
    </source>
</evidence>
<dbReference type="PROSITE" id="PS51257">
    <property type="entry name" value="PROKAR_LIPOPROTEIN"/>
    <property type="match status" value="1"/>
</dbReference>
<dbReference type="RefSeq" id="WP_022302088.1">
    <property type="nucleotide sequence ID" value="NZ_CAJTBQ010000078.1"/>
</dbReference>
<dbReference type="Pfam" id="PF15495">
    <property type="entry name" value="Fimbrillin_C"/>
    <property type="match status" value="1"/>
</dbReference>
<accession>A0A174RCK0</accession>
<dbReference type="EMBL" id="CP103141">
    <property type="protein sequence ID" value="UVQ76864.1"/>
    <property type="molecule type" value="Genomic_DNA"/>
</dbReference>
<dbReference type="Proteomes" id="UP001060104">
    <property type="component" value="Chromosome"/>
</dbReference>
<evidence type="ECO:0000259" key="2">
    <source>
        <dbReference type="Pfam" id="PF15495"/>
    </source>
</evidence>
<feature type="signal peptide" evidence="1">
    <location>
        <begin position="1"/>
        <end position="20"/>
    </location>
</feature>
<evidence type="ECO:0000313" key="3">
    <source>
        <dbReference type="EMBL" id="CUP80760.1"/>
    </source>
</evidence>
<keyword evidence="6" id="KW-1185">Reference proteome</keyword>
<reference evidence="3 5" key="1">
    <citation type="submission" date="2015-09" db="EMBL/GenBank/DDBJ databases">
        <authorList>
            <consortium name="Pathogen Informatics"/>
        </authorList>
    </citation>
    <scope>NUCLEOTIDE SEQUENCE [LARGE SCALE GENOMIC DNA]</scope>
    <source>
        <strain evidence="3 5">2789STDY5834846</strain>
    </source>
</reference>
<dbReference type="NCBIfam" id="NF038041">
    <property type="entry name" value="fim_Mfa1_fam"/>
    <property type="match status" value="1"/>
</dbReference>
<dbReference type="EMBL" id="CZAE01000018">
    <property type="protein sequence ID" value="CUP80760.1"/>
    <property type="molecule type" value="Genomic_DNA"/>
</dbReference>
<dbReference type="InterPro" id="IPR029140">
    <property type="entry name" value="Mfa1_C"/>
</dbReference>
<evidence type="ECO:0000313" key="4">
    <source>
        <dbReference type="EMBL" id="UVQ76864.1"/>
    </source>
</evidence>
<evidence type="ECO:0000313" key="6">
    <source>
        <dbReference type="Proteomes" id="UP001060104"/>
    </source>
</evidence>
<evidence type="ECO:0000256" key="1">
    <source>
        <dbReference type="SAM" id="SignalP"/>
    </source>
</evidence>
<reference evidence="4" key="2">
    <citation type="submission" date="2022-08" db="EMBL/GenBank/DDBJ databases">
        <title>Genome Sequencing of Bacteroides fragilis Group Isolates with Nanopore Technology.</title>
        <authorList>
            <person name="Tisza M.J."/>
            <person name="Smith D."/>
            <person name="Dekker J.P."/>
        </authorList>
    </citation>
    <scope>NUCLEOTIDE SEQUENCE</scope>
    <source>
        <strain evidence="4">BFG-527</strain>
    </source>
</reference>
<dbReference type="GeneID" id="69589022"/>
<feature type="chain" id="PRO_5044550036" evidence="1">
    <location>
        <begin position="21"/>
        <end position="450"/>
    </location>
</feature>
<dbReference type="Gene3D" id="2.60.40.3690">
    <property type="match status" value="1"/>
</dbReference>